<reference evidence="2 3" key="1">
    <citation type="submission" date="2024-04" db="EMBL/GenBank/DDBJ databases">
        <authorList>
            <person name="Waldvogel A.-M."/>
            <person name="Schoenle A."/>
        </authorList>
    </citation>
    <scope>NUCLEOTIDE SEQUENCE [LARGE SCALE GENOMIC DNA]</scope>
</reference>
<keyword evidence="1" id="KW-1133">Transmembrane helix</keyword>
<dbReference type="EMBL" id="OZ035827">
    <property type="protein sequence ID" value="CAL1607401.1"/>
    <property type="molecule type" value="Genomic_DNA"/>
</dbReference>
<evidence type="ECO:0000313" key="2">
    <source>
        <dbReference type="EMBL" id="CAL1607401.1"/>
    </source>
</evidence>
<feature type="transmembrane region" description="Helical" evidence="1">
    <location>
        <begin position="38"/>
        <end position="68"/>
    </location>
</feature>
<feature type="transmembrane region" description="Helical" evidence="1">
    <location>
        <begin position="6"/>
        <end position="26"/>
    </location>
</feature>
<proteinExistence type="predicted"/>
<feature type="transmembrane region" description="Helical" evidence="1">
    <location>
        <begin position="74"/>
        <end position="99"/>
    </location>
</feature>
<evidence type="ECO:0000313" key="3">
    <source>
        <dbReference type="Proteomes" id="UP001497482"/>
    </source>
</evidence>
<keyword evidence="1" id="KW-0472">Membrane</keyword>
<gene>
    <name evidence="2" type="ORF">KC01_LOCUS34446</name>
</gene>
<organism evidence="2 3">
    <name type="scientific">Knipowitschia caucasica</name>
    <name type="common">Caucasian dwarf goby</name>
    <name type="synonym">Pomatoschistus caucasicus</name>
    <dbReference type="NCBI Taxonomy" id="637954"/>
    <lineage>
        <taxon>Eukaryota</taxon>
        <taxon>Metazoa</taxon>
        <taxon>Chordata</taxon>
        <taxon>Craniata</taxon>
        <taxon>Vertebrata</taxon>
        <taxon>Euteleostomi</taxon>
        <taxon>Actinopterygii</taxon>
        <taxon>Neopterygii</taxon>
        <taxon>Teleostei</taxon>
        <taxon>Neoteleostei</taxon>
        <taxon>Acanthomorphata</taxon>
        <taxon>Gobiaria</taxon>
        <taxon>Gobiiformes</taxon>
        <taxon>Gobioidei</taxon>
        <taxon>Gobiidae</taxon>
        <taxon>Gobiinae</taxon>
        <taxon>Knipowitschia</taxon>
    </lineage>
</organism>
<evidence type="ECO:0000256" key="1">
    <source>
        <dbReference type="SAM" id="Phobius"/>
    </source>
</evidence>
<dbReference type="Proteomes" id="UP001497482">
    <property type="component" value="Chromosome 5"/>
</dbReference>
<name>A0AAV2M2A3_KNICA</name>
<accession>A0AAV2M2A3</accession>
<keyword evidence="1" id="KW-0812">Transmembrane</keyword>
<keyword evidence="3" id="KW-1185">Reference proteome</keyword>
<evidence type="ECO:0008006" key="4">
    <source>
        <dbReference type="Google" id="ProtNLM"/>
    </source>
</evidence>
<protein>
    <recommendedName>
        <fullName evidence="4">NADH dehydrogenase subunit 6</fullName>
    </recommendedName>
</protein>
<sequence length="101" mass="10007">MVIVGYVVVGVLCLGDVGCVVVGLLFGCGGVWVGVSLFLLGGGFVGGFVGGGGGCVSCGVGGGVGGWWGCGIVVVWWVCFGWWCWLGGWGLCGVGWGCVVL</sequence>
<dbReference type="AlphaFoldDB" id="A0AAV2M2A3"/>